<name>A0A1G6IIE3_9BRAD</name>
<accession>A0A1G6IIE3</accession>
<dbReference type="SUPFAM" id="SSF49313">
    <property type="entry name" value="Cadherin-like"/>
    <property type="match status" value="1"/>
</dbReference>
<organism evidence="2 3">
    <name type="scientific">Bradyrhizobium brasilense</name>
    <dbReference type="NCBI Taxonomy" id="1419277"/>
    <lineage>
        <taxon>Bacteria</taxon>
        <taxon>Pseudomonadati</taxon>
        <taxon>Pseudomonadota</taxon>
        <taxon>Alphaproteobacteria</taxon>
        <taxon>Hyphomicrobiales</taxon>
        <taxon>Nitrobacteraceae</taxon>
        <taxon>Bradyrhizobium</taxon>
    </lineage>
</organism>
<dbReference type="GO" id="GO:0007156">
    <property type="term" value="P:homophilic cell adhesion via plasma membrane adhesion molecules"/>
    <property type="evidence" value="ECO:0007669"/>
    <property type="project" value="InterPro"/>
</dbReference>
<sequence>MALMDPFGAMGGAAPLIVSAAPTALSDAAKTVATGTQTDSQFAAQLIGNDIPVFVGGQALMGCRIIEGPFLYTVDGAGFCDMVVTPAIAATPTASRTFLYLQLNGTTSWKAADGFIGPAFADMEANFLSGREDQLPLASSIAKFGDRAVPYRSHICVELKKIPLSVFANEIPFVSVYIYETDYLTRNAGLLKLAQYARFRPDECEFAVSGHDPFWIVAQQTTYIQYLKDLKKVIGRNWNISLRDKLRVFESIATTTPIRITRSDIVADSIQFSQLDPLSLPATRTFGFIATDRDNDFGTVKATRDRFPVSMTASEGSESIDLPIGMDTIDAKAAVNRSLLIDDIGRDRFACKVMPSMRGLRSGDIIFPDVGNVNFTAGRILTVARNAVDKSADITAERVELSMLAHGPDITSNGGAPTASITINENTTAVTTVTATGADATAPFSIVGGADASLFTINATTGFLAFTSAPDFETPTDADGDNVYQVIVKVAGDGLSDTQVISVTVANVDEGGGGTGEDDVFLLLLA</sequence>
<dbReference type="PROSITE" id="PS50268">
    <property type="entry name" value="CADHERIN_2"/>
    <property type="match status" value="1"/>
</dbReference>
<dbReference type="Gene3D" id="2.60.40.60">
    <property type="entry name" value="Cadherins"/>
    <property type="match status" value="1"/>
</dbReference>
<evidence type="ECO:0000259" key="1">
    <source>
        <dbReference type="PROSITE" id="PS50268"/>
    </source>
</evidence>
<dbReference type="Proteomes" id="UP000199245">
    <property type="component" value="Unassembled WGS sequence"/>
</dbReference>
<dbReference type="InterPro" id="IPR015919">
    <property type="entry name" value="Cadherin-like_sf"/>
</dbReference>
<reference evidence="2 3" key="1">
    <citation type="submission" date="2016-10" db="EMBL/GenBank/DDBJ databases">
        <authorList>
            <person name="de Groot N.N."/>
        </authorList>
    </citation>
    <scope>NUCLEOTIDE SEQUENCE [LARGE SCALE GENOMIC DNA]</scope>
    <source>
        <strain evidence="2 3">R5</strain>
    </source>
</reference>
<evidence type="ECO:0000313" key="3">
    <source>
        <dbReference type="Proteomes" id="UP000199245"/>
    </source>
</evidence>
<gene>
    <name evidence="2" type="ORF">SAMN05216337_1001160</name>
</gene>
<dbReference type="CDD" id="cd11304">
    <property type="entry name" value="Cadherin_repeat"/>
    <property type="match status" value="1"/>
</dbReference>
<proteinExistence type="predicted"/>
<protein>
    <submittedName>
        <fullName evidence="2">Putative phage tail protein</fullName>
    </submittedName>
</protein>
<dbReference type="InterPro" id="IPR002126">
    <property type="entry name" value="Cadherin-like_dom"/>
</dbReference>
<dbReference type="AlphaFoldDB" id="A0A1G6IIE3"/>
<evidence type="ECO:0000313" key="2">
    <source>
        <dbReference type="EMBL" id="SDC06297.1"/>
    </source>
</evidence>
<dbReference type="EMBL" id="FMZW01000001">
    <property type="protein sequence ID" value="SDC06297.1"/>
    <property type="molecule type" value="Genomic_DNA"/>
</dbReference>
<feature type="domain" description="Cadherin" evidence="1">
    <location>
        <begin position="415"/>
        <end position="521"/>
    </location>
</feature>
<dbReference type="GO" id="GO:0005509">
    <property type="term" value="F:calcium ion binding"/>
    <property type="evidence" value="ECO:0007669"/>
    <property type="project" value="InterPro"/>
</dbReference>
<dbReference type="GO" id="GO:0016020">
    <property type="term" value="C:membrane"/>
    <property type="evidence" value="ECO:0007669"/>
    <property type="project" value="InterPro"/>
</dbReference>